<dbReference type="EMBL" id="JAHRHJ020000004">
    <property type="protein sequence ID" value="KAH9317602.1"/>
    <property type="molecule type" value="Genomic_DNA"/>
</dbReference>
<reference evidence="1 2" key="1">
    <citation type="journal article" date="2021" name="Nat. Plants">
        <title>The Taxus genome provides insights into paclitaxel biosynthesis.</title>
        <authorList>
            <person name="Xiong X."/>
            <person name="Gou J."/>
            <person name="Liao Q."/>
            <person name="Li Y."/>
            <person name="Zhou Q."/>
            <person name="Bi G."/>
            <person name="Li C."/>
            <person name="Du R."/>
            <person name="Wang X."/>
            <person name="Sun T."/>
            <person name="Guo L."/>
            <person name="Liang H."/>
            <person name="Lu P."/>
            <person name="Wu Y."/>
            <person name="Zhang Z."/>
            <person name="Ro D.K."/>
            <person name="Shang Y."/>
            <person name="Huang S."/>
            <person name="Yan J."/>
        </authorList>
    </citation>
    <scope>NUCLEOTIDE SEQUENCE [LARGE SCALE GENOMIC DNA]</scope>
    <source>
        <strain evidence="1">Ta-2019</strain>
    </source>
</reference>
<feature type="non-terminal residue" evidence="1">
    <location>
        <position position="62"/>
    </location>
</feature>
<gene>
    <name evidence="1" type="ORF">KI387_019371</name>
</gene>
<dbReference type="AlphaFoldDB" id="A0AA38LE39"/>
<accession>A0AA38LE39</accession>
<name>A0AA38LE39_TAXCH</name>
<comment type="caution">
    <text evidence="1">The sequence shown here is derived from an EMBL/GenBank/DDBJ whole genome shotgun (WGS) entry which is preliminary data.</text>
</comment>
<evidence type="ECO:0000313" key="1">
    <source>
        <dbReference type="EMBL" id="KAH9317602.1"/>
    </source>
</evidence>
<proteinExistence type="predicted"/>
<dbReference type="Proteomes" id="UP000824469">
    <property type="component" value="Unassembled WGS sequence"/>
</dbReference>
<organism evidence="1 2">
    <name type="scientific">Taxus chinensis</name>
    <name type="common">Chinese yew</name>
    <name type="synonym">Taxus wallichiana var. chinensis</name>
    <dbReference type="NCBI Taxonomy" id="29808"/>
    <lineage>
        <taxon>Eukaryota</taxon>
        <taxon>Viridiplantae</taxon>
        <taxon>Streptophyta</taxon>
        <taxon>Embryophyta</taxon>
        <taxon>Tracheophyta</taxon>
        <taxon>Spermatophyta</taxon>
        <taxon>Pinopsida</taxon>
        <taxon>Pinidae</taxon>
        <taxon>Conifers II</taxon>
        <taxon>Cupressales</taxon>
        <taxon>Taxaceae</taxon>
        <taxon>Taxus</taxon>
    </lineage>
</organism>
<keyword evidence="2" id="KW-1185">Reference proteome</keyword>
<evidence type="ECO:0000313" key="2">
    <source>
        <dbReference type="Proteomes" id="UP000824469"/>
    </source>
</evidence>
<sequence length="62" mass="7455">FHIHLQVFQRSSSSLLLGVPLPRIMSLSHFQRPSLIHPQLWIPFLLWRMFCSLHITWTSFLR</sequence>
<protein>
    <submittedName>
        <fullName evidence="1">Uncharacterized protein</fullName>
    </submittedName>
</protein>
<feature type="non-terminal residue" evidence="1">
    <location>
        <position position="1"/>
    </location>
</feature>